<dbReference type="PANTHER" id="PTHR28255:SF1">
    <property type="entry name" value="UPF0303 PROTEIN YBR137W"/>
    <property type="match status" value="1"/>
</dbReference>
<feature type="non-terminal residue" evidence="1">
    <location>
        <position position="1"/>
    </location>
</feature>
<dbReference type="SUPFAM" id="SSF143744">
    <property type="entry name" value="GlcG-like"/>
    <property type="match status" value="1"/>
</dbReference>
<evidence type="ECO:0008006" key="4">
    <source>
        <dbReference type="Google" id="ProtNLM"/>
    </source>
</evidence>
<dbReference type="GO" id="GO:0006620">
    <property type="term" value="P:post-translational protein targeting to endoplasmic reticulum membrane"/>
    <property type="evidence" value="ECO:0007669"/>
    <property type="project" value="TreeGrafter"/>
</dbReference>
<evidence type="ECO:0000313" key="1">
    <source>
        <dbReference type="EMBL" id="KAF2802604.1"/>
    </source>
</evidence>
<name>A0A6A6Y3K5_9PEZI</name>
<proteinExistence type="predicted"/>
<feature type="non-terminal residue" evidence="1">
    <location>
        <position position="160"/>
    </location>
</feature>
<dbReference type="AlphaFoldDB" id="A0A6A6Y3K5"/>
<dbReference type="EMBL" id="MU003722">
    <property type="protein sequence ID" value="KAF2802604.1"/>
    <property type="molecule type" value="Genomic_DNA"/>
</dbReference>
<dbReference type="Pfam" id="PF03928">
    <property type="entry name" value="HbpS-like"/>
    <property type="match status" value="1"/>
</dbReference>
<reference evidence="3" key="3">
    <citation type="submission" date="2025-04" db="UniProtKB">
        <authorList>
            <consortium name="RefSeq"/>
        </authorList>
    </citation>
    <scope>IDENTIFICATION</scope>
    <source>
        <strain evidence="3">CBS 304.34</strain>
    </source>
</reference>
<keyword evidence="2" id="KW-1185">Reference proteome</keyword>
<reference evidence="1 3" key="1">
    <citation type="journal article" date="2020" name="Stud. Mycol.">
        <title>101 Dothideomycetes genomes: a test case for predicting lifestyles and emergence of pathogens.</title>
        <authorList>
            <person name="Haridas S."/>
            <person name="Albert R."/>
            <person name="Binder M."/>
            <person name="Bloem J."/>
            <person name="Labutti K."/>
            <person name="Salamov A."/>
            <person name="Andreopoulos B."/>
            <person name="Baker S."/>
            <person name="Barry K."/>
            <person name="Bills G."/>
            <person name="Bluhm B."/>
            <person name="Cannon C."/>
            <person name="Castanera R."/>
            <person name="Culley D."/>
            <person name="Daum C."/>
            <person name="Ezra D."/>
            <person name="Gonzalez J."/>
            <person name="Henrissat B."/>
            <person name="Kuo A."/>
            <person name="Liang C."/>
            <person name="Lipzen A."/>
            <person name="Lutzoni F."/>
            <person name="Magnuson J."/>
            <person name="Mondo S."/>
            <person name="Nolan M."/>
            <person name="Ohm R."/>
            <person name="Pangilinan J."/>
            <person name="Park H.-J."/>
            <person name="Ramirez L."/>
            <person name="Alfaro M."/>
            <person name="Sun H."/>
            <person name="Tritt A."/>
            <person name="Yoshinaga Y."/>
            <person name="Zwiers L.-H."/>
            <person name="Turgeon B."/>
            <person name="Goodwin S."/>
            <person name="Spatafora J."/>
            <person name="Crous P."/>
            <person name="Grigoriev I."/>
        </authorList>
    </citation>
    <scope>NUCLEOTIDE SEQUENCE</scope>
    <source>
        <strain evidence="1 3">CBS 304.34</strain>
    </source>
</reference>
<evidence type="ECO:0000313" key="3">
    <source>
        <dbReference type="RefSeq" id="XP_033569568.1"/>
    </source>
</evidence>
<dbReference type="Gene3D" id="3.30.450.150">
    <property type="entry name" value="Haem-degrading domain"/>
    <property type="match status" value="1"/>
</dbReference>
<dbReference type="GeneID" id="54455353"/>
<dbReference type="InterPro" id="IPR010371">
    <property type="entry name" value="YBR137W-like"/>
</dbReference>
<dbReference type="PANTHER" id="PTHR28255">
    <property type="match status" value="1"/>
</dbReference>
<dbReference type="GO" id="GO:0072380">
    <property type="term" value="C:TRC complex"/>
    <property type="evidence" value="ECO:0007669"/>
    <property type="project" value="TreeGrafter"/>
</dbReference>
<protein>
    <recommendedName>
        <fullName evidence="4">DUF967 domain protein</fullName>
    </recommendedName>
</protein>
<dbReference type="InterPro" id="IPR038084">
    <property type="entry name" value="PduO/GlcC-like_sf"/>
</dbReference>
<dbReference type="PIRSF" id="PIRSF008757">
    <property type="entry name" value="UCP008757"/>
    <property type="match status" value="1"/>
</dbReference>
<dbReference type="InterPro" id="IPR005624">
    <property type="entry name" value="PduO/GlcC-like"/>
</dbReference>
<sequence>PTDLAALDAQERELVWPFFTADHAWFICTGLRDILHKMGQHAVIDVSLVASHRVLAHTATNGTVPDNDRWVERKRRTVVRWGHSSWYMRQKYKGDEKAFRERSGLGEEEGRGYAIHGGAFPVRVTGVEGVVAVVVVSGLKQEMDHQIVVEVLRAALKDEK</sequence>
<dbReference type="Proteomes" id="UP000504636">
    <property type="component" value="Unplaced"/>
</dbReference>
<organism evidence="1">
    <name type="scientific">Mytilinidion resinicola</name>
    <dbReference type="NCBI Taxonomy" id="574789"/>
    <lineage>
        <taxon>Eukaryota</taxon>
        <taxon>Fungi</taxon>
        <taxon>Dikarya</taxon>
        <taxon>Ascomycota</taxon>
        <taxon>Pezizomycotina</taxon>
        <taxon>Dothideomycetes</taxon>
        <taxon>Pleosporomycetidae</taxon>
        <taxon>Mytilinidiales</taxon>
        <taxon>Mytilinidiaceae</taxon>
        <taxon>Mytilinidion</taxon>
    </lineage>
</organism>
<dbReference type="RefSeq" id="XP_033569568.1">
    <property type="nucleotide sequence ID" value="XM_033714460.1"/>
</dbReference>
<reference evidence="3" key="2">
    <citation type="submission" date="2020-04" db="EMBL/GenBank/DDBJ databases">
        <authorList>
            <consortium name="NCBI Genome Project"/>
        </authorList>
    </citation>
    <scope>NUCLEOTIDE SEQUENCE</scope>
    <source>
        <strain evidence="3">CBS 304.34</strain>
    </source>
</reference>
<gene>
    <name evidence="1 3" type="ORF">BDZ99DRAFT_348013</name>
</gene>
<accession>A0A6A6Y3K5</accession>
<dbReference type="OrthoDB" id="2209940at2759"/>
<evidence type="ECO:0000313" key="2">
    <source>
        <dbReference type="Proteomes" id="UP000504636"/>
    </source>
</evidence>